<sequence>MDAVVEGLWGLADEHERRGEVGKAVKCLEAICQSQVSFLPMVEVKTRLRVAQLLLDHTHNLNHAKAHLERAHLLLKSIPSCFELKCRAHSLLGHCYHLIGALPPQKHILHRALDLIHSLGDGGREANLWSCNFRSQLANALVVEGDYQASLSALEDGFATATQMCYPELQMFFATSALHVHLLQWEDTSLVQKALLRCSEIWESIPSDQRRHCNGLFFYNELLYTFYLLRVCDFKSASQHVEKLDDAMKDELQQTQHIKELTMELNAVNQSLSRSDLQRKERSALSQKQIQLQEQLKDVSKLNTTSNSSFRGSCFENPCWKWNDKLQLAPPPTNGEWLPKNAIFALIDLMVVMLGRSKGVFKECTRRIQSGLSLILGELGKLGIGEDVTEVNLQNSAIWMTGLYLMLLMHFLENKVAIELTRSEFVEAREALVQMKTWFIRFPTILQGCESIIEILRGQYAHSVGCFNEAIFHFLEATKLTESKSMQSMSQVYAAVSYICIGDAESSSQALDLIGPVFGIMDSFVGVREKTCVIFVYGLLLTKQHNLQEARIRLASGLKIAHQQLGNIQLVSQFLTILGTLALQLHDTGQAREILKSALTLAKTLYDIPTQIWVISVLTDLYKEQGERGNEMENAEYERKKEDDLQRKLSEAQASIHHLELIEKARFKVQQPLGLDIKRAVAGPAMKVDLDIPESVGLQTPAPSSSRLRDLDSSKRGRRKF</sequence>
<feature type="region of interest" description="Disordered" evidence="8">
    <location>
        <begin position="694"/>
        <end position="721"/>
    </location>
</feature>
<keyword evidence="6" id="KW-0539">Nucleus</keyword>
<dbReference type="SUPFAM" id="SSF48452">
    <property type="entry name" value="TPR-like"/>
    <property type="match status" value="1"/>
</dbReference>
<evidence type="ECO:0000256" key="1">
    <source>
        <dbReference type="ARBA" id="ARBA00004123"/>
    </source>
</evidence>
<keyword evidence="5" id="KW-0159">Chromosome partition</keyword>
<evidence type="ECO:0000256" key="5">
    <source>
        <dbReference type="ARBA" id="ARBA00022829"/>
    </source>
</evidence>
<dbReference type="AlphaFoldDB" id="A0A1D1Z995"/>
<evidence type="ECO:0000256" key="7">
    <source>
        <dbReference type="ARBA" id="ARBA00023306"/>
    </source>
</evidence>
<keyword evidence="4" id="KW-0498">Mitosis</keyword>
<evidence type="ECO:0000256" key="6">
    <source>
        <dbReference type="ARBA" id="ARBA00023242"/>
    </source>
</evidence>
<comment type="similarity">
    <text evidence="2">Belongs to the SCC4/mau-2 family.</text>
</comment>
<dbReference type="FunFam" id="1.25.40.10:FF:000614">
    <property type="entry name" value="Sister chromatid cohesion protein SCC4"/>
    <property type="match status" value="1"/>
</dbReference>
<protein>
    <submittedName>
        <fullName evidence="9">MAU2 chromatid cohesion factor</fullName>
    </submittedName>
</protein>
<gene>
    <name evidence="9" type="primary">GE24275_0</name>
    <name evidence="9" type="ORF">g.49891</name>
</gene>
<dbReference type="InterPro" id="IPR011990">
    <property type="entry name" value="TPR-like_helical_dom_sf"/>
</dbReference>
<reference evidence="9" key="1">
    <citation type="submission" date="2015-07" db="EMBL/GenBank/DDBJ databases">
        <title>Transcriptome Assembly of Anthurium amnicola.</title>
        <authorList>
            <person name="Suzuki J."/>
        </authorList>
    </citation>
    <scope>NUCLEOTIDE SEQUENCE</scope>
</reference>
<name>A0A1D1Z995_9ARAE</name>
<dbReference type="EMBL" id="GDJX01004534">
    <property type="protein sequence ID" value="JAT63402.1"/>
    <property type="molecule type" value="Transcribed_RNA"/>
</dbReference>
<dbReference type="GO" id="GO:0051301">
    <property type="term" value="P:cell division"/>
    <property type="evidence" value="ECO:0007669"/>
    <property type="project" value="UniProtKB-KW"/>
</dbReference>
<evidence type="ECO:0000256" key="2">
    <source>
        <dbReference type="ARBA" id="ARBA00008585"/>
    </source>
</evidence>
<dbReference type="InterPro" id="IPR019440">
    <property type="entry name" value="MAU2"/>
</dbReference>
<keyword evidence="3" id="KW-0132">Cell division</keyword>
<evidence type="ECO:0000256" key="4">
    <source>
        <dbReference type="ARBA" id="ARBA00022776"/>
    </source>
</evidence>
<dbReference type="GO" id="GO:0007064">
    <property type="term" value="P:mitotic sister chromatid cohesion"/>
    <property type="evidence" value="ECO:0007669"/>
    <property type="project" value="InterPro"/>
</dbReference>
<dbReference type="PANTHER" id="PTHR21394">
    <property type="entry name" value="MAU2 CHROMATID COHESION FACTOR HOMOLOG"/>
    <property type="match status" value="1"/>
</dbReference>
<dbReference type="Gene3D" id="1.25.40.10">
    <property type="entry name" value="Tetratricopeptide repeat domain"/>
    <property type="match status" value="1"/>
</dbReference>
<dbReference type="GO" id="GO:0005634">
    <property type="term" value="C:nucleus"/>
    <property type="evidence" value="ECO:0007669"/>
    <property type="project" value="UniProtKB-SubCell"/>
</dbReference>
<organism evidence="9">
    <name type="scientific">Anthurium amnicola</name>
    <dbReference type="NCBI Taxonomy" id="1678845"/>
    <lineage>
        <taxon>Eukaryota</taxon>
        <taxon>Viridiplantae</taxon>
        <taxon>Streptophyta</taxon>
        <taxon>Embryophyta</taxon>
        <taxon>Tracheophyta</taxon>
        <taxon>Spermatophyta</taxon>
        <taxon>Magnoliopsida</taxon>
        <taxon>Liliopsida</taxon>
        <taxon>Araceae</taxon>
        <taxon>Pothoideae</taxon>
        <taxon>Potheae</taxon>
        <taxon>Anthurium</taxon>
    </lineage>
</organism>
<evidence type="ECO:0000256" key="3">
    <source>
        <dbReference type="ARBA" id="ARBA00022618"/>
    </source>
</evidence>
<keyword evidence="7" id="KW-0131">Cell cycle</keyword>
<accession>A0A1D1Z995</accession>
<proteinExistence type="inferred from homology"/>
<evidence type="ECO:0000256" key="8">
    <source>
        <dbReference type="SAM" id="MobiDB-lite"/>
    </source>
</evidence>
<evidence type="ECO:0000313" key="9">
    <source>
        <dbReference type="EMBL" id="JAT63402.1"/>
    </source>
</evidence>
<comment type="subcellular location">
    <subcellularLocation>
        <location evidence="1">Nucleus</location>
    </subcellularLocation>
</comment>
<dbReference type="Pfam" id="PF10345">
    <property type="entry name" value="Cohesin_load"/>
    <property type="match status" value="1"/>
</dbReference>
<dbReference type="GO" id="GO:0007059">
    <property type="term" value="P:chromosome segregation"/>
    <property type="evidence" value="ECO:0007669"/>
    <property type="project" value="UniProtKB-KW"/>
</dbReference>